<dbReference type="EMBL" id="UOFE01000046">
    <property type="protein sequence ID" value="VAW55047.1"/>
    <property type="molecule type" value="Genomic_DNA"/>
</dbReference>
<organism evidence="1">
    <name type="scientific">hydrothermal vent metagenome</name>
    <dbReference type="NCBI Taxonomy" id="652676"/>
    <lineage>
        <taxon>unclassified sequences</taxon>
        <taxon>metagenomes</taxon>
        <taxon>ecological metagenomes</taxon>
    </lineage>
</organism>
<evidence type="ECO:0000313" key="1">
    <source>
        <dbReference type="EMBL" id="VAW55047.1"/>
    </source>
</evidence>
<accession>A0A3B0WWG6</accession>
<sequence>MKRILISIFLIVNSFSVYGATLSVSTSPGLVSHSVSLNPPINVFWNVGASGNPGVHTSTVGTFRALPGNTGASIGSTINTIITFNIPSSNCTEIADTIFDCISPPEIIRIPADVLAFAGANRLTTIYYNRTFTDGVSATGSVQINLNFTVVNPEKILSITRETLRFNDNSTVKFIKPNTPLTAVAELKFTGTGLLDAFWEYATPSSTTGRAIFIRMNSIRRYLGAGGRVILQSPPLPTDITGQYLVRLQILKTLSNPNGVEFTNDLPDGLPVLRYTIGRKSSGGETFILPLIKTQFPLNNAFLKVDTRFNWQSVKNAKAYQLELYLPDTHDRPTINPSTNVGDKPIDDSVINNKRPSTGLLIPATETSLALSTLSREALKRGKTYYWRIIAIGADGHVLTTSALKKIRTP</sequence>
<reference evidence="1" key="1">
    <citation type="submission" date="2018-06" db="EMBL/GenBank/DDBJ databases">
        <authorList>
            <person name="Zhirakovskaya E."/>
        </authorList>
    </citation>
    <scope>NUCLEOTIDE SEQUENCE</scope>
</reference>
<dbReference type="AlphaFoldDB" id="A0A3B0WWG6"/>
<name>A0A3B0WWG6_9ZZZZ</name>
<proteinExistence type="predicted"/>
<protein>
    <submittedName>
        <fullName evidence="1">Uncharacterized protein</fullName>
    </submittedName>
</protein>
<gene>
    <name evidence="1" type="ORF">MNBD_GAMMA05-222</name>
</gene>